<dbReference type="Proteomes" id="UP000481327">
    <property type="component" value="Unassembled WGS sequence"/>
</dbReference>
<keyword evidence="4" id="KW-0249">Electron transport</keyword>
<dbReference type="EMBL" id="WIOL01000002">
    <property type="protein sequence ID" value="MQT17075.1"/>
    <property type="molecule type" value="Genomic_DNA"/>
</dbReference>
<name>A0A7C9GNX6_9SPHN</name>
<protein>
    <recommendedName>
        <fullName evidence="7">Cytochrome c domain-containing protein</fullName>
    </recommendedName>
</protein>
<dbReference type="GO" id="GO:0020037">
    <property type="term" value="F:heme binding"/>
    <property type="evidence" value="ECO:0007669"/>
    <property type="project" value="InterPro"/>
</dbReference>
<evidence type="ECO:0000313" key="8">
    <source>
        <dbReference type="EMBL" id="MQT17075.1"/>
    </source>
</evidence>
<feature type="domain" description="Cytochrome c" evidence="7">
    <location>
        <begin position="335"/>
        <end position="425"/>
    </location>
</feature>
<dbReference type="AlphaFoldDB" id="A0A7C9GNX6"/>
<evidence type="ECO:0000256" key="3">
    <source>
        <dbReference type="ARBA" id="ARBA00022723"/>
    </source>
</evidence>
<evidence type="ECO:0000313" key="9">
    <source>
        <dbReference type="Proteomes" id="UP000481327"/>
    </source>
</evidence>
<dbReference type="InterPro" id="IPR050597">
    <property type="entry name" value="Cytochrome_c_Oxidase_Subunit"/>
</dbReference>
<dbReference type="PANTHER" id="PTHR33751">
    <property type="entry name" value="CBB3-TYPE CYTOCHROME C OXIDASE SUBUNIT FIXP"/>
    <property type="match status" value="1"/>
</dbReference>
<accession>A0A7C9GNX6</accession>
<dbReference type="PROSITE" id="PS51007">
    <property type="entry name" value="CYTC"/>
    <property type="match status" value="3"/>
</dbReference>
<organism evidence="8 9">
    <name type="scientific">Sandarakinorhabdus fusca</name>
    <dbReference type="NCBI Taxonomy" id="1439888"/>
    <lineage>
        <taxon>Bacteria</taxon>
        <taxon>Pseudomonadati</taxon>
        <taxon>Pseudomonadota</taxon>
        <taxon>Alphaproteobacteria</taxon>
        <taxon>Sphingomonadales</taxon>
        <taxon>Sphingosinicellaceae</taxon>
        <taxon>Sandarakinorhabdus</taxon>
    </lineage>
</organism>
<sequence length="441" mass="46275">MARRQCPAAGPSGKEADLSQRRTILATLFPARVTQWFGPALVAGGAAAIIGVVTVTSGVLDLTASTPHPQGWATFLHYVFNRSVAHHSADLTPPADLDSEPRIIKGAVYYSRVCANCHAGPGFGQSPVALALRPQPQYLVTQAKLFDASGLFWIVKHGVKYSAMPAWTTQSRDDEVWSIVAFLRALPGLDNARYQALAGMTPDPVPAAAPAQGEGSYHPDIAMNNGGTDAVPDYSVSRPAVAFGRGSIGADPTLACVQCHGADGAGRAGAPFPNLTLLDRVTFKKALTQFATGARHSGYMQPVAAQLTNAQIDALTAAFGAMPRRPSPQFAATPAQLALGEQIANKGIPAARVNACQICHAINRADSKLYPAIAGQNVWYLRDQLALFRAGQRDGGDPINPMLAAAHGLTDPQIAAVSAWYAARPPEAPAAVPENPKTAAD</sequence>
<dbReference type="InterPro" id="IPR036909">
    <property type="entry name" value="Cyt_c-like_dom_sf"/>
</dbReference>
<reference evidence="8 9" key="1">
    <citation type="submission" date="2019-09" db="EMBL/GenBank/DDBJ databases">
        <title>Polymorphobacter sp. isolated from a lake in China.</title>
        <authorList>
            <person name="Liu Z."/>
        </authorList>
    </citation>
    <scope>NUCLEOTIDE SEQUENCE [LARGE SCALE GENOMIC DNA]</scope>
    <source>
        <strain evidence="8 9">D40P</strain>
    </source>
</reference>
<gene>
    <name evidence="8" type="ORF">F3168_07355</name>
</gene>
<keyword evidence="3 6" id="KW-0479">Metal-binding</keyword>
<feature type="domain" description="Cytochrome c" evidence="7">
    <location>
        <begin position="239"/>
        <end position="323"/>
    </location>
</feature>
<comment type="caution">
    <text evidence="8">The sequence shown here is derived from an EMBL/GenBank/DDBJ whole genome shotgun (WGS) entry which is preliminary data.</text>
</comment>
<evidence type="ECO:0000256" key="5">
    <source>
        <dbReference type="ARBA" id="ARBA00023004"/>
    </source>
</evidence>
<dbReference type="Pfam" id="PF13442">
    <property type="entry name" value="Cytochrome_CBB3"/>
    <property type="match status" value="1"/>
</dbReference>
<keyword evidence="9" id="KW-1185">Reference proteome</keyword>
<evidence type="ECO:0000256" key="6">
    <source>
        <dbReference type="PROSITE-ProRule" id="PRU00433"/>
    </source>
</evidence>
<dbReference type="GO" id="GO:0046872">
    <property type="term" value="F:metal ion binding"/>
    <property type="evidence" value="ECO:0007669"/>
    <property type="project" value="UniProtKB-KW"/>
</dbReference>
<dbReference type="InterPro" id="IPR009056">
    <property type="entry name" value="Cyt_c-like_dom"/>
</dbReference>
<keyword evidence="2 6" id="KW-0349">Heme</keyword>
<evidence type="ECO:0000256" key="2">
    <source>
        <dbReference type="ARBA" id="ARBA00022617"/>
    </source>
</evidence>
<dbReference type="Gene3D" id="1.10.760.10">
    <property type="entry name" value="Cytochrome c-like domain"/>
    <property type="match status" value="3"/>
</dbReference>
<dbReference type="SUPFAM" id="SSF46626">
    <property type="entry name" value="Cytochrome c"/>
    <property type="match status" value="3"/>
</dbReference>
<proteinExistence type="predicted"/>
<dbReference type="GO" id="GO:0009055">
    <property type="term" value="F:electron transfer activity"/>
    <property type="evidence" value="ECO:0007669"/>
    <property type="project" value="InterPro"/>
</dbReference>
<evidence type="ECO:0000259" key="7">
    <source>
        <dbReference type="PROSITE" id="PS51007"/>
    </source>
</evidence>
<keyword evidence="5 6" id="KW-0408">Iron</keyword>
<evidence type="ECO:0000256" key="4">
    <source>
        <dbReference type="ARBA" id="ARBA00022982"/>
    </source>
</evidence>
<dbReference type="OrthoDB" id="9773456at2"/>
<feature type="domain" description="Cytochrome c" evidence="7">
    <location>
        <begin position="101"/>
        <end position="187"/>
    </location>
</feature>
<dbReference type="PANTHER" id="PTHR33751:SF9">
    <property type="entry name" value="CYTOCHROME C4"/>
    <property type="match status" value="1"/>
</dbReference>
<keyword evidence="1" id="KW-0813">Transport</keyword>
<evidence type="ECO:0000256" key="1">
    <source>
        <dbReference type="ARBA" id="ARBA00022448"/>
    </source>
</evidence>